<evidence type="ECO:0000313" key="1">
    <source>
        <dbReference type="EMBL" id="QRF52737.1"/>
    </source>
</evidence>
<name>A0ABX7EWN3_9HYPH</name>
<evidence type="ECO:0000313" key="2">
    <source>
        <dbReference type="Proteomes" id="UP000596351"/>
    </source>
</evidence>
<dbReference type="Proteomes" id="UP000596351">
    <property type="component" value="Chromosome"/>
</dbReference>
<protein>
    <submittedName>
        <fullName evidence="1">Type II toxin-antitoxin system RelE/ParE family toxin</fullName>
    </submittedName>
</protein>
<dbReference type="Pfam" id="PF06296">
    <property type="entry name" value="RelE"/>
    <property type="match status" value="1"/>
</dbReference>
<proteinExistence type="predicted"/>
<dbReference type="RefSeq" id="WP_203015246.1">
    <property type="nucleotide sequence ID" value="NZ_CP032405.1"/>
</dbReference>
<dbReference type="PIRSF" id="PIRSF018634">
    <property type="entry name" value="UCP018634"/>
    <property type="match status" value="1"/>
</dbReference>
<dbReference type="EMBL" id="CP032405">
    <property type="protein sequence ID" value="QRF52737.1"/>
    <property type="molecule type" value="Genomic_DNA"/>
</dbReference>
<sequence>MRIFATKWMVRFARKQRIAEFSLREAIDRAECGLVDADLGGGLIKQRVARSGQGRSGGYRMIVAYREGDRAVLLYGFAKSEQENIDPDELLTLREIGAAWLAAEDAMLAKALSDGTVQEVDG</sequence>
<gene>
    <name evidence="1" type="ORF">D4A92_15490</name>
</gene>
<keyword evidence="2" id="KW-1185">Reference proteome</keyword>
<dbReference type="InterPro" id="IPR009387">
    <property type="entry name" value="HigB-2"/>
</dbReference>
<accession>A0ABX7EWN3</accession>
<reference evidence="1 2" key="1">
    <citation type="submission" date="2018-09" db="EMBL/GenBank/DDBJ databases">
        <title>Rhizobium sp. MAE2-X.</title>
        <authorList>
            <person name="Lee Y."/>
            <person name="Jeon C.O."/>
        </authorList>
    </citation>
    <scope>NUCLEOTIDE SEQUENCE [LARGE SCALE GENOMIC DNA]</scope>
    <source>
        <strain evidence="1 2">MAE2-X</strain>
    </source>
</reference>
<organism evidence="1 2">
    <name type="scientific">Rhizobium rosettiformans</name>
    <dbReference type="NCBI Taxonomy" id="1368430"/>
    <lineage>
        <taxon>Bacteria</taxon>
        <taxon>Pseudomonadati</taxon>
        <taxon>Pseudomonadota</taxon>
        <taxon>Alphaproteobacteria</taxon>
        <taxon>Hyphomicrobiales</taxon>
        <taxon>Rhizobiaceae</taxon>
        <taxon>Rhizobium/Agrobacterium group</taxon>
        <taxon>Rhizobium</taxon>
    </lineage>
</organism>